<protein>
    <recommendedName>
        <fullName evidence="1">Beta-carotene isomerase D27-like C-terminal domain-containing protein</fullName>
    </recommendedName>
</protein>
<dbReference type="PANTHER" id="PTHR33591">
    <property type="entry name" value="BETA-CAROTENE ISOMERASE D27"/>
    <property type="match status" value="1"/>
</dbReference>
<dbReference type="GO" id="GO:0009536">
    <property type="term" value="C:plastid"/>
    <property type="evidence" value="ECO:0007669"/>
    <property type="project" value="TreeGrafter"/>
</dbReference>
<accession>A0A7I8KB52</accession>
<name>A0A7I8KB52_SPIIN</name>
<dbReference type="Proteomes" id="UP000663760">
    <property type="component" value="Chromosome 4"/>
</dbReference>
<feature type="domain" description="Beta-carotene isomerase D27-like C-terminal" evidence="1">
    <location>
        <begin position="151"/>
        <end position="231"/>
    </location>
</feature>
<dbReference type="GO" id="GO:0016859">
    <property type="term" value="F:cis-trans isomerase activity"/>
    <property type="evidence" value="ECO:0007669"/>
    <property type="project" value="TreeGrafter"/>
</dbReference>
<dbReference type="InterPro" id="IPR025114">
    <property type="entry name" value="D27-like_C"/>
</dbReference>
<dbReference type="GO" id="GO:1901601">
    <property type="term" value="P:strigolactone biosynthetic process"/>
    <property type="evidence" value="ECO:0007669"/>
    <property type="project" value="TreeGrafter"/>
</dbReference>
<evidence type="ECO:0000259" key="1">
    <source>
        <dbReference type="Pfam" id="PF13225"/>
    </source>
</evidence>
<organism evidence="2 3">
    <name type="scientific">Spirodela intermedia</name>
    <name type="common">Intermediate duckweed</name>
    <dbReference type="NCBI Taxonomy" id="51605"/>
    <lineage>
        <taxon>Eukaryota</taxon>
        <taxon>Viridiplantae</taxon>
        <taxon>Streptophyta</taxon>
        <taxon>Embryophyta</taxon>
        <taxon>Tracheophyta</taxon>
        <taxon>Spermatophyta</taxon>
        <taxon>Magnoliopsida</taxon>
        <taxon>Liliopsida</taxon>
        <taxon>Araceae</taxon>
        <taxon>Lemnoideae</taxon>
        <taxon>Spirodela</taxon>
    </lineage>
</organism>
<dbReference type="PANTHER" id="PTHR33591:SF1">
    <property type="entry name" value="BETA-CAROTENE ISOMERASE D27, CHLOROPLASTIC"/>
    <property type="match status" value="1"/>
</dbReference>
<dbReference type="EMBL" id="LR746267">
    <property type="protein sequence ID" value="CAA7394883.1"/>
    <property type="molecule type" value="Genomic_DNA"/>
</dbReference>
<evidence type="ECO:0000313" key="2">
    <source>
        <dbReference type="EMBL" id="CAA7394883.1"/>
    </source>
</evidence>
<dbReference type="GO" id="GO:0005506">
    <property type="term" value="F:iron ion binding"/>
    <property type="evidence" value="ECO:0007669"/>
    <property type="project" value="InterPro"/>
</dbReference>
<gene>
    <name evidence="2" type="ORF">SI8410_04005544</name>
</gene>
<dbReference type="OrthoDB" id="416096at2759"/>
<sequence length="259" mass="29443">MEVLPVLNLNGRSGLCRKVAYGLPRIDRKLRLQFRCDSVVISSATGNKARTMGEKTLYNDNWFDRLAIGHLSRSLESVTGFRSTMKGYDGLIESASMVARKYDKKKQREVVIESLNKAFPRPIITLIRTLLPHSKFTRECFALFTIIFCSWLIGPCEVKESSVDGRKEKNVVHIQKCRFLEGTNCVGMCLNLCKIPSQTYINDSLGVPVYMIPNFEDMSCEMVYGQQPPQEIEDPTLNQQCYHSLCKVKDSYDIDCCSP</sequence>
<dbReference type="Pfam" id="PF13225">
    <property type="entry name" value="D27-like_C"/>
    <property type="match status" value="1"/>
</dbReference>
<dbReference type="AlphaFoldDB" id="A0A7I8KB52"/>
<proteinExistence type="predicted"/>
<evidence type="ECO:0000313" key="3">
    <source>
        <dbReference type="Proteomes" id="UP000663760"/>
    </source>
</evidence>
<keyword evidence="3" id="KW-1185">Reference proteome</keyword>
<reference evidence="2" key="1">
    <citation type="submission" date="2020-02" db="EMBL/GenBank/DDBJ databases">
        <authorList>
            <person name="Scholz U."/>
            <person name="Mascher M."/>
            <person name="Fiebig A."/>
        </authorList>
    </citation>
    <scope>NUCLEOTIDE SEQUENCE</scope>
</reference>
<dbReference type="InterPro" id="IPR038938">
    <property type="entry name" value="D27-like"/>
</dbReference>